<dbReference type="AlphaFoldDB" id="A0A0B1S7P4"/>
<feature type="region of interest" description="Disordered" evidence="1">
    <location>
        <begin position="1"/>
        <end position="43"/>
    </location>
</feature>
<name>A0A0B1S7P4_OESDE</name>
<keyword evidence="3" id="KW-1185">Reference proteome</keyword>
<evidence type="ECO:0000256" key="1">
    <source>
        <dbReference type="SAM" id="MobiDB-lite"/>
    </source>
</evidence>
<evidence type="ECO:0000313" key="3">
    <source>
        <dbReference type="Proteomes" id="UP000053660"/>
    </source>
</evidence>
<dbReference type="Proteomes" id="UP000053660">
    <property type="component" value="Unassembled WGS sequence"/>
</dbReference>
<proteinExistence type="predicted"/>
<accession>A0A0B1S7P4</accession>
<sequence>MMSMDQMMATLFRSPPAVPESCRPDSTNLPVVFPTNPPQRAHLPNVQEHVPQQKFDETKEEGLIPWDVQFSDELNVLTE</sequence>
<protein>
    <submittedName>
        <fullName evidence="2">Uncharacterized protein</fullName>
    </submittedName>
</protein>
<gene>
    <name evidence="2" type="ORF">OESDEN_20412</name>
</gene>
<dbReference type="EMBL" id="KN602592">
    <property type="protein sequence ID" value="KHJ79926.1"/>
    <property type="molecule type" value="Genomic_DNA"/>
</dbReference>
<evidence type="ECO:0000313" key="2">
    <source>
        <dbReference type="EMBL" id="KHJ79926.1"/>
    </source>
</evidence>
<organism evidence="2 3">
    <name type="scientific">Oesophagostomum dentatum</name>
    <name type="common">Nodular worm</name>
    <dbReference type="NCBI Taxonomy" id="61180"/>
    <lineage>
        <taxon>Eukaryota</taxon>
        <taxon>Metazoa</taxon>
        <taxon>Ecdysozoa</taxon>
        <taxon>Nematoda</taxon>
        <taxon>Chromadorea</taxon>
        <taxon>Rhabditida</taxon>
        <taxon>Rhabditina</taxon>
        <taxon>Rhabditomorpha</taxon>
        <taxon>Strongyloidea</taxon>
        <taxon>Strongylidae</taxon>
        <taxon>Oesophagostomum</taxon>
    </lineage>
</organism>
<reference evidence="2 3" key="1">
    <citation type="submission" date="2014-03" db="EMBL/GenBank/DDBJ databases">
        <title>Draft genome of the hookworm Oesophagostomum dentatum.</title>
        <authorList>
            <person name="Mitreva M."/>
        </authorList>
    </citation>
    <scope>NUCLEOTIDE SEQUENCE [LARGE SCALE GENOMIC DNA]</scope>
    <source>
        <strain evidence="2 3">OD-Hann</strain>
    </source>
</reference>